<dbReference type="Proteomes" id="UP000661918">
    <property type="component" value="Unassembled WGS sequence"/>
</dbReference>
<dbReference type="PROSITE" id="PS51462">
    <property type="entry name" value="NUDIX"/>
    <property type="match status" value="1"/>
</dbReference>
<evidence type="ECO:0000256" key="2">
    <source>
        <dbReference type="ARBA" id="ARBA00022801"/>
    </source>
</evidence>
<dbReference type="Gene3D" id="3.90.79.10">
    <property type="entry name" value="Nucleoside Triphosphate Pyrophosphohydrolase"/>
    <property type="match status" value="1"/>
</dbReference>
<comment type="caution">
    <text evidence="4">The sequence shown here is derived from an EMBL/GenBank/DDBJ whole genome shotgun (WGS) entry which is preliminary data.</text>
</comment>
<dbReference type="InterPro" id="IPR000086">
    <property type="entry name" value="NUDIX_hydrolase_dom"/>
</dbReference>
<dbReference type="InterPro" id="IPR015797">
    <property type="entry name" value="NUDIX_hydrolase-like_dom_sf"/>
</dbReference>
<feature type="domain" description="Nudix hydrolase" evidence="3">
    <location>
        <begin position="10"/>
        <end position="145"/>
    </location>
</feature>
<dbReference type="Pfam" id="PF00293">
    <property type="entry name" value="NUDIX"/>
    <property type="match status" value="1"/>
</dbReference>
<keyword evidence="2" id="KW-0378">Hydrolase</keyword>
<proteinExistence type="predicted"/>
<evidence type="ECO:0000256" key="1">
    <source>
        <dbReference type="ARBA" id="ARBA00001946"/>
    </source>
</evidence>
<dbReference type="EMBL" id="BMOM01000010">
    <property type="protein sequence ID" value="GGM08763.1"/>
    <property type="molecule type" value="Genomic_DNA"/>
</dbReference>
<keyword evidence="5" id="KW-1185">Reference proteome</keyword>
<protein>
    <submittedName>
        <fullName evidence="4">DNA mismatch repair protein MutT</fullName>
    </submittedName>
</protein>
<sequence>MTDIRLPLGGLKFSVRVAILCVRNGKVLVNTGVGDRGPGFWFLPGGALATGEDAQSCAQREWTEETGTLPGPLHLAGIVEPFFGPPHRRQHELGFYFRMDAPPELPDEPFTVLDDADTLCEWIPMDEIESRPVYPLIIRGLLEADDATVRHIVNRE</sequence>
<reference evidence="5" key="1">
    <citation type="journal article" date="2019" name="Int. J. Syst. Evol. Microbiol.">
        <title>The Global Catalogue of Microorganisms (GCM) 10K type strain sequencing project: providing services to taxonomists for standard genome sequencing and annotation.</title>
        <authorList>
            <consortium name="The Broad Institute Genomics Platform"/>
            <consortium name="The Broad Institute Genome Sequencing Center for Infectious Disease"/>
            <person name="Wu L."/>
            <person name="Ma J."/>
        </authorList>
    </citation>
    <scope>NUCLEOTIDE SEQUENCE [LARGE SCALE GENOMIC DNA]</scope>
    <source>
        <strain evidence="5">JCM 15443</strain>
    </source>
</reference>
<dbReference type="PANTHER" id="PTHR43046">
    <property type="entry name" value="GDP-MANNOSE MANNOSYL HYDROLASE"/>
    <property type="match status" value="1"/>
</dbReference>
<accession>A0ABQ2GRP8</accession>
<organism evidence="4 5">
    <name type="scientific">Deinococcus aerophilus</name>
    <dbReference type="NCBI Taxonomy" id="522488"/>
    <lineage>
        <taxon>Bacteria</taxon>
        <taxon>Thermotogati</taxon>
        <taxon>Deinococcota</taxon>
        <taxon>Deinococci</taxon>
        <taxon>Deinococcales</taxon>
        <taxon>Deinococcaceae</taxon>
        <taxon>Deinococcus</taxon>
    </lineage>
</organism>
<dbReference type="PANTHER" id="PTHR43046:SF16">
    <property type="entry name" value="ADP-RIBOSE PYROPHOSPHATASE YJHB-RELATED"/>
    <property type="match status" value="1"/>
</dbReference>
<gene>
    <name evidence="4" type="ORF">GCM10010841_16380</name>
</gene>
<evidence type="ECO:0000313" key="5">
    <source>
        <dbReference type="Proteomes" id="UP000661918"/>
    </source>
</evidence>
<evidence type="ECO:0000259" key="3">
    <source>
        <dbReference type="PROSITE" id="PS51462"/>
    </source>
</evidence>
<dbReference type="RefSeq" id="WP_188903269.1">
    <property type="nucleotide sequence ID" value="NZ_BMOM01000010.1"/>
</dbReference>
<dbReference type="SUPFAM" id="SSF55811">
    <property type="entry name" value="Nudix"/>
    <property type="match status" value="1"/>
</dbReference>
<evidence type="ECO:0000313" key="4">
    <source>
        <dbReference type="EMBL" id="GGM08763.1"/>
    </source>
</evidence>
<name>A0ABQ2GRP8_9DEIO</name>
<comment type="cofactor">
    <cofactor evidence="1">
        <name>Mg(2+)</name>
        <dbReference type="ChEBI" id="CHEBI:18420"/>
    </cofactor>
</comment>